<protein>
    <submittedName>
        <fullName evidence="12">Ion_trans_2 domain-containing protein</fullName>
    </submittedName>
</protein>
<reference evidence="11" key="1">
    <citation type="submission" date="2012-04" db="EMBL/GenBank/DDBJ databases">
        <title>The Genome Sequence of Loa loa.</title>
        <authorList>
            <consortium name="The Broad Institute Genome Sequencing Platform"/>
            <consortium name="Broad Institute Genome Sequencing Center for Infectious Disease"/>
            <person name="Nutman T.B."/>
            <person name="Fink D.L."/>
            <person name="Russ C."/>
            <person name="Young S."/>
            <person name="Zeng Q."/>
            <person name="Gargeya S."/>
            <person name="Alvarado L."/>
            <person name="Berlin A."/>
            <person name="Chapman S.B."/>
            <person name="Chen Z."/>
            <person name="Freedman E."/>
            <person name="Gellesch M."/>
            <person name="Goldberg J."/>
            <person name="Griggs A."/>
            <person name="Gujja S."/>
            <person name="Heilman E.R."/>
            <person name="Heiman D."/>
            <person name="Howarth C."/>
            <person name="Mehta T."/>
            <person name="Neiman D."/>
            <person name="Pearson M."/>
            <person name="Roberts A."/>
            <person name="Saif S."/>
            <person name="Shea T."/>
            <person name="Shenoy N."/>
            <person name="Sisk P."/>
            <person name="Stolte C."/>
            <person name="Sykes S."/>
            <person name="White J."/>
            <person name="Yandava C."/>
            <person name="Haas B."/>
            <person name="Henn M.R."/>
            <person name="Nusbaum C."/>
            <person name="Birren B."/>
        </authorList>
    </citation>
    <scope>NUCLEOTIDE SEQUENCE [LARGE SCALE GENOMIC DNA]</scope>
</reference>
<keyword evidence="7 8" id="KW-0407">Ion channel</keyword>
<feature type="domain" description="Potassium channel" evidence="10">
    <location>
        <begin position="162"/>
        <end position="206"/>
    </location>
</feature>
<comment type="similarity">
    <text evidence="8">Belongs to the two pore domain potassium channel (TC 1.A.1.8) family.</text>
</comment>
<evidence type="ECO:0000256" key="7">
    <source>
        <dbReference type="ARBA" id="ARBA00023303"/>
    </source>
</evidence>
<dbReference type="SUPFAM" id="SSF81324">
    <property type="entry name" value="Voltage-gated potassium channels"/>
    <property type="match status" value="1"/>
</dbReference>
<keyword evidence="11" id="KW-1185">Reference proteome</keyword>
<dbReference type="Proteomes" id="UP000095285">
    <property type="component" value="Unassembled WGS sequence"/>
</dbReference>
<evidence type="ECO:0000313" key="12">
    <source>
        <dbReference type="WBParaSite" id="EN70_12159"/>
    </source>
</evidence>
<keyword evidence="5 8" id="KW-0406">Ion transport</keyword>
<feature type="domain" description="Potassium channel" evidence="10">
    <location>
        <begin position="53"/>
        <end position="90"/>
    </location>
</feature>
<evidence type="ECO:0000256" key="6">
    <source>
        <dbReference type="ARBA" id="ARBA00023136"/>
    </source>
</evidence>
<dbReference type="PANTHER" id="PTHR11003">
    <property type="entry name" value="POTASSIUM CHANNEL, SUBFAMILY K"/>
    <property type="match status" value="1"/>
</dbReference>
<evidence type="ECO:0000259" key="10">
    <source>
        <dbReference type="Pfam" id="PF07885"/>
    </source>
</evidence>
<feature type="transmembrane region" description="Helical" evidence="9">
    <location>
        <begin position="184"/>
        <end position="204"/>
    </location>
</feature>
<evidence type="ECO:0000256" key="8">
    <source>
        <dbReference type="RuleBase" id="RU003857"/>
    </source>
</evidence>
<dbReference type="PRINTS" id="PR01333">
    <property type="entry name" value="2POREKCHANEL"/>
</dbReference>
<feature type="transmembrane region" description="Helical" evidence="9">
    <location>
        <begin position="157"/>
        <end position="178"/>
    </location>
</feature>
<dbReference type="GO" id="GO:0005886">
    <property type="term" value="C:plasma membrane"/>
    <property type="evidence" value="ECO:0007669"/>
    <property type="project" value="TreeGrafter"/>
</dbReference>
<dbReference type="InterPro" id="IPR013099">
    <property type="entry name" value="K_chnl_dom"/>
</dbReference>
<comment type="subcellular location">
    <subcellularLocation>
        <location evidence="1">Membrane</location>
        <topology evidence="1">Multi-pass membrane protein</topology>
    </subcellularLocation>
</comment>
<evidence type="ECO:0000256" key="5">
    <source>
        <dbReference type="ARBA" id="ARBA00023065"/>
    </source>
</evidence>
<dbReference type="InterPro" id="IPR003280">
    <property type="entry name" value="2pore_dom_K_chnl"/>
</dbReference>
<keyword evidence="6 9" id="KW-0472">Membrane</keyword>
<dbReference type="GO" id="GO:0022841">
    <property type="term" value="F:potassium ion leak channel activity"/>
    <property type="evidence" value="ECO:0007669"/>
    <property type="project" value="TreeGrafter"/>
</dbReference>
<dbReference type="PANTHER" id="PTHR11003:SF97">
    <property type="entry name" value="POTASSIUM CHANNEL DOMAIN-CONTAINING PROTEIN"/>
    <property type="match status" value="1"/>
</dbReference>
<dbReference type="GO" id="GO:0030322">
    <property type="term" value="P:stabilization of membrane potential"/>
    <property type="evidence" value="ECO:0007669"/>
    <property type="project" value="TreeGrafter"/>
</dbReference>
<reference evidence="12" key="2">
    <citation type="submission" date="2016-11" db="UniProtKB">
        <authorList>
            <consortium name="WormBaseParasite"/>
        </authorList>
    </citation>
    <scope>IDENTIFICATION</scope>
</reference>
<evidence type="ECO:0000256" key="4">
    <source>
        <dbReference type="ARBA" id="ARBA00022989"/>
    </source>
</evidence>
<feature type="transmembrane region" description="Helical" evidence="9">
    <location>
        <begin position="65"/>
        <end position="85"/>
    </location>
</feature>
<evidence type="ECO:0000256" key="3">
    <source>
        <dbReference type="ARBA" id="ARBA00022692"/>
    </source>
</evidence>
<evidence type="ECO:0000256" key="9">
    <source>
        <dbReference type="SAM" id="Phobius"/>
    </source>
</evidence>
<keyword evidence="3 8" id="KW-0812">Transmembrane</keyword>
<proteinExistence type="inferred from homology"/>
<keyword evidence="2 8" id="KW-0813">Transport</keyword>
<dbReference type="GO" id="GO:0015271">
    <property type="term" value="F:outward rectifier potassium channel activity"/>
    <property type="evidence" value="ECO:0007669"/>
    <property type="project" value="TreeGrafter"/>
</dbReference>
<name>A0A1I7VC40_LOALO</name>
<evidence type="ECO:0000256" key="1">
    <source>
        <dbReference type="ARBA" id="ARBA00004141"/>
    </source>
</evidence>
<keyword evidence="4 9" id="KW-1133">Transmembrane helix</keyword>
<dbReference type="WBParaSite" id="EN70_12159">
    <property type="protein sequence ID" value="EN70_12159"/>
    <property type="gene ID" value="EN70_12159"/>
</dbReference>
<evidence type="ECO:0000256" key="2">
    <source>
        <dbReference type="ARBA" id="ARBA00022448"/>
    </source>
</evidence>
<dbReference type="Pfam" id="PF07885">
    <property type="entry name" value="Ion_trans_2"/>
    <property type="match status" value="2"/>
</dbReference>
<sequence length="207" mass="23297">MECMIEMLKQRSSDKICDEGHLDALTDDVYNICFQEYIYENRNENETSQNIRYGNVAPKTTEGRLFVIAYGVLGIPFTMLAIASLGKFLAEILKGITQITARAIKAIFCCSSMQKQFKEKEALISDSKNDNKKQIIPTDDIISDNTEVKKVQKWGEALVLIVAFFIYIIIGSIAIASYEPEMDFFGAIYFNFVSLTTIGLGDLVPKK</sequence>
<organism evidence="11 12">
    <name type="scientific">Loa loa</name>
    <name type="common">Eye worm</name>
    <name type="synonym">Filaria loa</name>
    <dbReference type="NCBI Taxonomy" id="7209"/>
    <lineage>
        <taxon>Eukaryota</taxon>
        <taxon>Metazoa</taxon>
        <taxon>Ecdysozoa</taxon>
        <taxon>Nematoda</taxon>
        <taxon>Chromadorea</taxon>
        <taxon>Rhabditida</taxon>
        <taxon>Spirurina</taxon>
        <taxon>Spiruromorpha</taxon>
        <taxon>Filarioidea</taxon>
        <taxon>Onchocercidae</taxon>
        <taxon>Loa</taxon>
    </lineage>
</organism>
<dbReference type="Gene3D" id="1.10.287.70">
    <property type="match status" value="1"/>
</dbReference>
<dbReference type="AlphaFoldDB" id="A0A1I7VC40"/>
<accession>A0A1I7VC40</accession>
<evidence type="ECO:0000313" key="11">
    <source>
        <dbReference type="Proteomes" id="UP000095285"/>
    </source>
</evidence>